<dbReference type="RefSeq" id="WP_135111402.1">
    <property type="nucleotide sequence ID" value="NZ_SRHY01000049.1"/>
</dbReference>
<dbReference type="EMBL" id="SRHY01000049">
    <property type="protein sequence ID" value="TFJ91519.1"/>
    <property type="molecule type" value="Genomic_DNA"/>
</dbReference>
<proteinExistence type="predicted"/>
<sequence>MGYTDGFIVNKPYKLYKLENYFKGINLNDQYVYRKNLIDDLIDHFDSTMSINNNANDEEFGAYLSKVEKKLNLEVENWRAFSDYTKKNINEVKNLVSKRIYANNREAFINLFDESKVISVDTKKIKRFGNILDTDGDKKEYHLNESGEGIFTELAKIKPFNDEDLINFSKKFGLPTGKIVNRGNETIEFLSCPTFHIHLNLVEFQFIFKIYVAICTNDTDLIKSIYLNLNSQFKGESEYRLDNLNKGAMLAQLKYDITIYLNNVLANRHEKVFNYNSLTDNFVETEKIHDLFHYAYIQLRHSLIAKSQIKKCMYCGNYFELQHGKQRFCPPLPFRKRSSCEMAYNREKNK</sequence>
<gene>
    <name evidence="1" type="ORF">E4U82_17180</name>
</gene>
<dbReference type="OrthoDB" id="2935297at2"/>
<evidence type="ECO:0000313" key="1">
    <source>
        <dbReference type="EMBL" id="TFJ91519.1"/>
    </source>
</evidence>
<dbReference type="AlphaFoldDB" id="A0A4Y9A719"/>
<name>A0A4Y9A719_9BACI</name>
<protein>
    <submittedName>
        <fullName evidence="1">Uncharacterized protein</fullName>
    </submittedName>
</protein>
<reference evidence="1 2" key="1">
    <citation type="submission" date="2019-03" db="EMBL/GenBank/DDBJ databases">
        <title>Genome sequence of Lentibacillus salicampi ATCC BAA-719.</title>
        <authorList>
            <person name="Maclea K.S."/>
            <person name="Simoes Junior M."/>
        </authorList>
    </citation>
    <scope>NUCLEOTIDE SEQUENCE [LARGE SCALE GENOMIC DNA]</scope>
    <source>
        <strain evidence="1 2">ATCC BAA-719</strain>
    </source>
</reference>
<organism evidence="1 2">
    <name type="scientific">Lentibacillus salicampi</name>
    <dbReference type="NCBI Taxonomy" id="175306"/>
    <lineage>
        <taxon>Bacteria</taxon>
        <taxon>Bacillati</taxon>
        <taxon>Bacillota</taxon>
        <taxon>Bacilli</taxon>
        <taxon>Bacillales</taxon>
        <taxon>Bacillaceae</taxon>
        <taxon>Lentibacillus</taxon>
    </lineage>
</organism>
<keyword evidence="2" id="KW-1185">Reference proteome</keyword>
<evidence type="ECO:0000313" key="2">
    <source>
        <dbReference type="Proteomes" id="UP000298484"/>
    </source>
</evidence>
<accession>A0A4Y9A719</accession>
<dbReference type="Proteomes" id="UP000298484">
    <property type="component" value="Unassembled WGS sequence"/>
</dbReference>
<comment type="caution">
    <text evidence="1">The sequence shown here is derived from an EMBL/GenBank/DDBJ whole genome shotgun (WGS) entry which is preliminary data.</text>
</comment>